<keyword evidence="8" id="KW-1185">Reference proteome</keyword>
<dbReference type="CDD" id="cd02440">
    <property type="entry name" value="AdoMet_MTases"/>
    <property type="match status" value="1"/>
</dbReference>
<evidence type="ECO:0000256" key="4">
    <source>
        <dbReference type="SAM" id="MobiDB-lite"/>
    </source>
</evidence>
<comment type="caution">
    <text evidence="7">The sequence shown here is derived from an EMBL/GenBank/DDBJ whole genome shotgun (WGS) entry which is preliminary data.</text>
</comment>
<evidence type="ECO:0000313" key="7">
    <source>
        <dbReference type="EMBL" id="MBP2408951.1"/>
    </source>
</evidence>
<dbReference type="SUPFAM" id="SSF53335">
    <property type="entry name" value="S-adenosyl-L-methionine-dependent methyltransferases"/>
    <property type="match status" value="1"/>
</dbReference>
<accession>A0ABS4YJI8</accession>
<feature type="domain" description="Methyltransferase type 11" evidence="5">
    <location>
        <begin position="187"/>
        <end position="236"/>
    </location>
</feature>
<dbReference type="Pfam" id="PF13649">
    <property type="entry name" value="Methyltransf_25"/>
    <property type="match status" value="1"/>
</dbReference>
<evidence type="ECO:0000313" key="8">
    <source>
        <dbReference type="Proteomes" id="UP000698222"/>
    </source>
</evidence>
<dbReference type="Pfam" id="PF08241">
    <property type="entry name" value="Methyltransf_11"/>
    <property type="match status" value="1"/>
</dbReference>
<evidence type="ECO:0000256" key="2">
    <source>
        <dbReference type="ARBA" id="ARBA00022603"/>
    </source>
</evidence>
<name>A0ABS4YJI8_9MICO</name>
<dbReference type="PANTHER" id="PTHR44942">
    <property type="entry name" value="METHYLTRANSF_11 DOMAIN-CONTAINING PROTEIN"/>
    <property type="match status" value="1"/>
</dbReference>
<dbReference type="GO" id="GO:0032259">
    <property type="term" value="P:methylation"/>
    <property type="evidence" value="ECO:0007669"/>
    <property type="project" value="UniProtKB-KW"/>
</dbReference>
<sequence length="359" mass="37768">MPEPSTSHDPLHPPVPPISSRAEPRFASAARKGALADAFQEQGQDYDRLRPGYPDDVIDAILEQVPSGPDGGAARAIDLGAGTGKLSWALAGRGLDVTAVDTSAAMLETALRRVPSAPDGEHSASTDGAPATGPPTHAATVAGAPTHAAPTHTPSTAEAPTHAAPVVGAPTHAAPTHTPSTAEAPTLTTHLAPAESTGLPADSAELITVAQAWHWFDAQAASAEVTRLLAPGGVLALVWNMLDVTIPWVHRLSRIMHAGDIHREDFLPTVGAELELTGRAVHRWEDPMPTQDVIDLARTRSYVITASEDRRAKVLANLDWYLHEHLGHAPGSLLGVPYRTDRFLYRVTMGGAFAPDVPS</sequence>
<proteinExistence type="inferred from homology"/>
<feature type="region of interest" description="Disordered" evidence="4">
    <location>
        <begin position="114"/>
        <end position="160"/>
    </location>
</feature>
<feature type="region of interest" description="Disordered" evidence="4">
    <location>
        <begin position="1"/>
        <end position="22"/>
    </location>
</feature>
<evidence type="ECO:0000256" key="3">
    <source>
        <dbReference type="ARBA" id="ARBA00022679"/>
    </source>
</evidence>
<feature type="compositionally biased region" description="Low complexity" evidence="4">
    <location>
        <begin position="128"/>
        <end position="160"/>
    </location>
</feature>
<dbReference type="RefSeq" id="WP_342591739.1">
    <property type="nucleotide sequence ID" value="NZ_BAAAJV010000005.1"/>
</dbReference>
<dbReference type="InterPro" id="IPR013216">
    <property type="entry name" value="Methyltransf_11"/>
</dbReference>
<dbReference type="EMBL" id="JAGIOC010000001">
    <property type="protein sequence ID" value="MBP2408951.1"/>
    <property type="molecule type" value="Genomic_DNA"/>
</dbReference>
<organism evidence="7 8">
    <name type="scientific">Brachybacterium fresconis</name>
    <dbReference type="NCBI Taxonomy" id="173363"/>
    <lineage>
        <taxon>Bacteria</taxon>
        <taxon>Bacillati</taxon>
        <taxon>Actinomycetota</taxon>
        <taxon>Actinomycetes</taxon>
        <taxon>Micrococcales</taxon>
        <taxon>Dermabacteraceae</taxon>
        <taxon>Brachybacterium</taxon>
    </lineage>
</organism>
<feature type="domain" description="Methyltransferase" evidence="6">
    <location>
        <begin position="77"/>
        <end position="115"/>
    </location>
</feature>
<evidence type="ECO:0000259" key="6">
    <source>
        <dbReference type="Pfam" id="PF13649"/>
    </source>
</evidence>
<dbReference type="Proteomes" id="UP000698222">
    <property type="component" value="Unassembled WGS sequence"/>
</dbReference>
<keyword evidence="3" id="KW-0808">Transferase</keyword>
<dbReference type="PANTHER" id="PTHR44942:SF4">
    <property type="entry name" value="METHYLTRANSFERASE TYPE 11 DOMAIN-CONTAINING PROTEIN"/>
    <property type="match status" value="1"/>
</dbReference>
<dbReference type="GO" id="GO:0008168">
    <property type="term" value="F:methyltransferase activity"/>
    <property type="evidence" value="ECO:0007669"/>
    <property type="project" value="UniProtKB-KW"/>
</dbReference>
<dbReference type="InterPro" id="IPR041698">
    <property type="entry name" value="Methyltransf_25"/>
</dbReference>
<gene>
    <name evidence="7" type="ORF">JOF44_001854</name>
</gene>
<evidence type="ECO:0000259" key="5">
    <source>
        <dbReference type="Pfam" id="PF08241"/>
    </source>
</evidence>
<keyword evidence="2 7" id="KW-0489">Methyltransferase</keyword>
<dbReference type="InterPro" id="IPR029063">
    <property type="entry name" value="SAM-dependent_MTases_sf"/>
</dbReference>
<reference evidence="7 8" key="1">
    <citation type="submission" date="2021-03" db="EMBL/GenBank/DDBJ databases">
        <title>Sequencing the genomes of 1000 actinobacteria strains.</title>
        <authorList>
            <person name="Klenk H.-P."/>
        </authorList>
    </citation>
    <scope>NUCLEOTIDE SEQUENCE [LARGE SCALE GENOMIC DNA]</scope>
    <source>
        <strain evidence="7 8">DSM 14564</strain>
    </source>
</reference>
<evidence type="ECO:0000256" key="1">
    <source>
        <dbReference type="ARBA" id="ARBA00008361"/>
    </source>
</evidence>
<comment type="similarity">
    <text evidence="1">Belongs to the methyltransferase superfamily.</text>
</comment>
<dbReference type="Gene3D" id="3.40.50.150">
    <property type="entry name" value="Vaccinia Virus protein VP39"/>
    <property type="match status" value="1"/>
</dbReference>
<protein>
    <submittedName>
        <fullName evidence="7">SAM-dependent methyltransferase</fullName>
    </submittedName>
</protein>
<dbReference type="InterPro" id="IPR051052">
    <property type="entry name" value="Diverse_substrate_MTase"/>
</dbReference>